<comment type="catalytic activity">
    <reaction evidence="5">
        <text>RNA(n) + a ribonucleoside 5'-triphosphate = RNA(n+1) + diphosphate</text>
        <dbReference type="Rhea" id="RHEA:21248"/>
        <dbReference type="Rhea" id="RHEA-COMP:14527"/>
        <dbReference type="Rhea" id="RHEA-COMP:17342"/>
        <dbReference type="ChEBI" id="CHEBI:33019"/>
        <dbReference type="ChEBI" id="CHEBI:61557"/>
        <dbReference type="ChEBI" id="CHEBI:140395"/>
        <dbReference type="EC" id="2.7.7.6"/>
    </reaction>
</comment>
<comment type="function">
    <text evidence="5">A non-essential component of RNA polymerase (RNAP).</text>
</comment>
<proteinExistence type="inferred from homology"/>
<dbReference type="Gene3D" id="3.10.20.730">
    <property type="entry name" value="RNAP, epsilon subunit-like"/>
    <property type="match status" value="1"/>
</dbReference>
<organism evidence="6 7">
    <name type="scientific">Geomicrobium halophilum</name>
    <dbReference type="NCBI Taxonomy" id="549000"/>
    <lineage>
        <taxon>Bacteria</taxon>
        <taxon>Bacillati</taxon>
        <taxon>Bacillota</taxon>
        <taxon>Bacilli</taxon>
        <taxon>Bacillales</taxon>
        <taxon>Geomicrobium</taxon>
    </lineage>
</organism>
<keyword evidence="7" id="KW-1185">Reference proteome</keyword>
<sequence length="69" mass="8263">MVFKVFYQPNLDDVPVREKTESLFIEAESEREVRSKLAEDKLNIEYIQALSDAHLEYEQKRDGFKLEKR</sequence>
<keyword evidence="1 5" id="KW-0240">DNA-directed RNA polymerase</keyword>
<dbReference type="GO" id="GO:0003899">
    <property type="term" value="F:DNA-directed RNA polymerase activity"/>
    <property type="evidence" value="ECO:0007669"/>
    <property type="project" value="UniProtKB-UniRule"/>
</dbReference>
<comment type="subunit">
    <text evidence="5">RNAP is composed of a core of 2 alpha, a beta and a beta' subunit. The core is associated with a delta subunit, and at least one of epsilon or omega. When a sigma factor is associated with the core the holoenzyme is formed, which can initiate transcription.</text>
</comment>
<evidence type="ECO:0000313" key="7">
    <source>
        <dbReference type="Proteomes" id="UP000568839"/>
    </source>
</evidence>
<evidence type="ECO:0000256" key="3">
    <source>
        <dbReference type="ARBA" id="ARBA00022695"/>
    </source>
</evidence>
<dbReference type="EMBL" id="JACHHJ010000001">
    <property type="protein sequence ID" value="MBB6449452.1"/>
    <property type="molecule type" value="Genomic_DNA"/>
</dbReference>
<keyword evidence="3 5" id="KW-0548">Nucleotidyltransferase</keyword>
<dbReference type="GO" id="GO:0000428">
    <property type="term" value="C:DNA-directed RNA polymerase complex"/>
    <property type="evidence" value="ECO:0007669"/>
    <property type="project" value="UniProtKB-KW"/>
</dbReference>
<dbReference type="GO" id="GO:0006351">
    <property type="term" value="P:DNA-templated transcription"/>
    <property type="evidence" value="ECO:0007669"/>
    <property type="project" value="UniProtKB-UniRule"/>
</dbReference>
<gene>
    <name evidence="5" type="primary">rpoY</name>
    <name evidence="6" type="ORF">HNR44_001401</name>
</gene>
<reference evidence="6 7" key="1">
    <citation type="submission" date="2020-08" db="EMBL/GenBank/DDBJ databases">
        <title>Genomic Encyclopedia of Type Strains, Phase IV (KMG-IV): sequencing the most valuable type-strain genomes for metagenomic binning, comparative biology and taxonomic classification.</title>
        <authorList>
            <person name="Goeker M."/>
        </authorList>
    </citation>
    <scope>NUCLEOTIDE SEQUENCE [LARGE SCALE GENOMIC DNA]</scope>
    <source>
        <strain evidence="6 7">DSM 21769</strain>
    </source>
</reference>
<dbReference type="GO" id="GO:0003677">
    <property type="term" value="F:DNA binding"/>
    <property type="evidence" value="ECO:0007669"/>
    <property type="project" value="UniProtKB-UniRule"/>
</dbReference>
<dbReference type="Pfam" id="PF07288">
    <property type="entry name" value="RpoY"/>
    <property type="match status" value="1"/>
</dbReference>
<comment type="caution">
    <text evidence="6">The sequence shown here is derived from an EMBL/GenBank/DDBJ whole genome shotgun (WGS) entry which is preliminary data.</text>
</comment>
<dbReference type="NCBIfam" id="NF010188">
    <property type="entry name" value="PRK13667.1"/>
    <property type="match status" value="1"/>
</dbReference>
<evidence type="ECO:0000256" key="1">
    <source>
        <dbReference type="ARBA" id="ARBA00022478"/>
    </source>
</evidence>
<dbReference type="AlphaFoldDB" id="A0A841PYK7"/>
<evidence type="ECO:0000256" key="2">
    <source>
        <dbReference type="ARBA" id="ARBA00022679"/>
    </source>
</evidence>
<dbReference type="Proteomes" id="UP000568839">
    <property type="component" value="Unassembled WGS sequence"/>
</dbReference>
<evidence type="ECO:0000256" key="4">
    <source>
        <dbReference type="ARBA" id="ARBA00023163"/>
    </source>
</evidence>
<comment type="similarity">
    <text evidence="5">Belongs to the RNA polymerase subunit epsilon family.</text>
</comment>
<keyword evidence="4 5" id="KW-0804">Transcription</keyword>
<name>A0A841PYK7_9BACL</name>
<dbReference type="RefSeq" id="WP_184403333.1">
    <property type="nucleotide sequence ID" value="NZ_JACHHJ010000001.1"/>
</dbReference>
<protein>
    <recommendedName>
        <fullName evidence="5">DNA-directed RNA polymerase subunit epsilon</fullName>
        <shortName evidence="5">RNAP epsilon subunit</shortName>
        <ecNumber evidence="5">2.7.7.6</ecNumber>
    </recommendedName>
    <alternativeName>
        <fullName evidence="5">RNA polymerase epsilon subunit</fullName>
    </alternativeName>
    <alternativeName>
        <fullName evidence="5">Transcriptase subunit epsilon</fullName>
    </alternativeName>
</protein>
<accession>A0A841PYK7</accession>
<dbReference type="HAMAP" id="MF_01553">
    <property type="entry name" value="RNApol_bact_RpoY"/>
    <property type="match status" value="1"/>
</dbReference>
<evidence type="ECO:0000256" key="5">
    <source>
        <dbReference type="HAMAP-Rule" id="MF_01553"/>
    </source>
</evidence>
<evidence type="ECO:0000313" key="6">
    <source>
        <dbReference type="EMBL" id="MBB6449452.1"/>
    </source>
</evidence>
<keyword evidence="2 5" id="KW-0808">Transferase</keyword>
<dbReference type="InterPro" id="IPR009907">
    <property type="entry name" value="RpoY"/>
</dbReference>
<dbReference type="EC" id="2.7.7.6" evidence="5"/>